<evidence type="ECO:0000256" key="2">
    <source>
        <dbReference type="SAM" id="Coils"/>
    </source>
</evidence>
<dbReference type="SUPFAM" id="SSF111369">
    <property type="entry name" value="HlyD-like secretion proteins"/>
    <property type="match status" value="1"/>
</dbReference>
<dbReference type="NCBIfam" id="TIGR01730">
    <property type="entry name" value="RND_mfp"/>
    <property type="match status" value="1"/>
</dbReference>
<dbReference type="PANTHER" id="PTHR30469">
    <property type="entry name" value="MULTIDRUG RESISTANCE PROTEIN MDTA"/>
    <property type="match status" value="1"/>
</dbReference>
<evidence type="ECO:0000259" key="4">
    <source>
        <dbReference type="Pfam" id="PF25954"/>
    </source>
</evidence>
<dbReference type="InterPro" id="IPR006143">
    <property type="entry name" value="RND_pump_MFP"/>
</dbReference>
<feature type="chain" id="PRO_5009139441" evidence="3">
    <location>
        <begin position="23"/>
        <end position="256"/>
    </location>
</feature>
<dbReference type="Proteomes" id="UP000095131">
    <property type="component" value="Unassembled WGS sequence"/>
</dbReference>
<dbReference type="GO" id="GO:1990281">
    <property type="term" value="C:efflux pump complex"/>
    <property type="evidence" value="ECO:0007669"/>
    <property type="project" value="TreeGrafter"/>
</dbReference>
<feature type="coiled-coil region" evidence="2">
    <location>
        <begin position="119"/>
        <end position="146"/>
    </location>
</feature>
<keyword evidence="3" id="KW-0732">Signal</keyword>
<comment type="caution">
    <text evidence="6">The sequence shown here is derived from an EMBL/GenBank/DDBJ whole genome shotgun (WGS) entry which is preliminary data.</text>
</comment>
<keyword evidence="2" id="KW-0175">Coiled coil</keyword>
<reference evidence="6 7" key="1">
    <citation type="submission" date="2016-08" db="EMBL/GenBank/DDBJ databases">
        <title>Genome sequencing of Vibrio scophthalmi strain FP3289, an isolated from Paralichthys olivaceus.</title>
        <authorList>
            <person name="Han H.-J."/>
        </authorList>
    </citation>
    <scope>NUCLEOTIDE SEQUENCE [LARGE SCALE GENOMIC DNA]</scope>
    <source>
        <strain evidence="6 7">FP3289</strain>
    </source>
</reference>
<evidence type="ECO:0000259" key="5">
    <source>
        <dbReference type="Pfam" id="PF25973"/>
    </source>
</evidence>
<dbReference type="PATRIC" id="fig|45658.8.peg.4668"/>
<protein>
    <submittedName>
        <fullName evidence="6">Membrane fusion protein MtrC</fullName>
    </submittedName>
</protein>
<feature type="domain" description="CzcB-like barrel-sandwich hybrid" evidence="5">
    <location>
        <begin position="34"/>
        <end position="174"/>
    </location>
</feature>
<dbReference type="Gene3D" id="1.10.287.470">
    <property type="entry name" value="Helix hairpin bin"/>
    <property type="match status" value="1"/>
</dbReference>
<dbReference type="InterPro" id="IPR058647">
    <property type="entry name" value="BSH_CzcB-like"/>
</dbReference>
<comment type="similarity">
    <text evidence="1">Belongs to the membrane fusion protein (MFP) (TC 8.A.1) family.</text>
</comment>
<dbReference type="GO" id="GO:0015562">
    <property type="term" value="F:efflux transmembrane transporter activity"/>
    <property type="evidence" value="ECO:0007669"/>
    <property type="project" value="TreeGrafter"/>
</dbReference>
<name>A0A1E3WKH8_9VIBR</name>
<dbReference type="Gene3D" id="2.40.30.170">
    <property type="match status" value="1"/>
</dbReference>
<proteinExistence type="inferred from homology"/>
<evidence type="ECO:0000256" key="1">
    <source>
        <dbReference type="ARBA" id="ARBA00009477"/>
    </source>
</evidence>
<gene>
    <name evidence="6" type="ORF">VSF3289_04668</name>
</gene>
<evidence type="ECO:0000313" key="7">
    <source>
        <dbReference type="Proteomes" id="UP000095131"/>
    </source>
</evidence>
<accession>A0A1E3WKH8</accession>
<organism evidence="6 7">
    <name type="scientific">Vibrio scophthalmi</name>
    <dbReference type="NCBI Taxonomy" id="45658"/>
    <lineage>
        <taxon>Bacteria</taxon>
        <taxon>Pseudomonadati</taxon>
        <taxon>Pseudomonadota</taxon>
        <taxon>Gammaproteobacteria</taxon>
        <taxon>Vibrionales</taxon>
        <taxon>Vibrionaceae</taxon>
        <taxon>Vibrio</taxon>
    </lineage>
</organism>
<dbReference type="EMBL" id="MDCJ01000007">
    <property type="protein sequence ID" value="ODS05527.1"/>
    <property type="molecule type" value="Genomic_DNA"/>
</dbReference>
<sequence>MNIFARWLVISTCIFGSGRALAVDLIGHATAEQFQNVVAQVSGMVESPPLQIGEQVTQGQSLLQIDDSDFALDVRSAKAHLVLAKAELTIKNSAYTRYTALLKKNSLSQHELDIALAELQTARANVQLAQIDLEKAQDALQHTRINADISGYIVNRQIEQGSWVEKGTLIYSVASIDQLIVRFLASEYDLHNIAIGQEITLWCEALPGSKITAKIKRIGINLDENLMAYPVEVEIDNHNGAIKPGMSLHATVQTKE</sequence>
<dbReference type="Pfam" id="PF25954">
    <property type="entry name" value="Beta-barrel_RND_2"/>
    <property type="match status" value="1"/>
</dbReference>
<dbReference type="OrthoDB" id="9800613at2"/>
<evidence type="ECO:0000313" key="6">
    <source>
        <dbReference type="EMBL" id="ODS05527.1"/>
    </source>
</evidence>
<dbReference type="AlphaFoldDB" id="A0A1E3WKH8"/>
<feature type="signal peptide" evidence="3">
    <location>
        <begin position="1"/>
        <end position="22"/>
    </location>
</feature>
<feature type="domain" description="CusB-like beta-barrel" evidence="4">
    <location>
        <begin position="186"/>
        <end position="255"/>
    </location>
</feature>
<dbReference type="RefSeq" id="WP_069448323.1">
    <property type="nucleotide sequence ID" value="NZ_CP195090.1"/>
</dbReference>
<dbReference type="InterPro" id="IPR058792">
    <property type="entry name" value="Beta-barrel_RND_2"/>
</dbReference>
<evidence type="ECO:0000256" key="3">
    <source>
        <dbReference type="SAM" id="SignalP"/>
    </source>
</evidence>
<dbReference type="Gene3D" id="2.40.50.100">
    <property type="match status" value="1"/>
</dbReference>
<dbReference type="Pfam" id="PF25973">
    <property type="entry name" value="BSH_CzcB"/>
    <property type="match status" value="1"/>
</dbReference>